<dbReference type="AlphaFoldDB" id="A0A3N1D2P6"/>
<organism evidence="2 3">
    <name type="scientific">Actinocorallia herbida</name>
    <dbReference type="NCBI Taxonomy" id="58109"/>
    <lineage>
        <taxon>Bacteria</taxon>
        <taxon>Bacillati</taxon>
        <taxon>Actinomycetota</taxon>
        <taxon>Actinomycetes</taxon>
        <taxon>Streptosporangiales</taxon>
        <taxon>Thermomonosporaceae</taxon>
        <taxon>Actinocorallia</taxon>
    </lineage>
</organism>
<feature type="transmembrane region" description="Helical" evidence="1">
    <location>
        <begin position="44"/>
        <end position="63"/>
    </location>
</feature>
<evidence type="ECO:0000313" key="2">
    <source>
        <dbReference type="EMBL" id="ROO87807.1"/>
    </source>
</evidence>
<protein>
    <recommendedName>
        <fullName evidence="4">DUF3311 domain-containing protein</fullName>
    </recommendedName>
</protein>
<proteinExistence type="predicted"/>
<keyword evidence="1" id="KW-1133">Transmembrane helix</keyword>
<dbReference type="EMBL" id="RJKE01000001">
    <property type="protein sequence ID" value="ROO87807.1"/>
    <property type="molecule type" value="Genomic_DNA"/>
</dbReference>
<dbReference type="Proteomes" id="UP000272400">
    <property type="component" value="Unassembled WGS sequence"/>
</dbReference>
<gene>
    <name evidence="2" type="ORF">EDD29_5449</name>
</gene>
<feature type="transmembrane region" description="Helical" evidence="1">
    <location>
        <begin position="12"/>
        <end position="32"/>
    </location>
</feature>
<dbReference type="RefSeq" id="WP_123667042.1">
    <property type="nucleotide sequence ID" value="NZ_RJKE01000001.1"/>
</dbReference>
<evidence type="ECO:0008006" key="4">
    <source>
        <dbReference type="Google" id="ProtNLM"/>
    </source>
</evidence>
<reference evidence="2 3" key="1">
    <citation type="submission" date="2018-11" db="EMBL/GenBank/DDBJ databases">
        <title>Sequencing the genomes of 1000 actinobacteria strains.</title>
        <authorList>
            <person name="Klenk H.-P."/>
        </authorList>
    </citation>
    <scope>NUCLEOTIDE SEQUENCE [LARGE SCALE GENOMIC DNA]</scope>
    <source>
        <strain evidence="2 3">DSM 44254</strain>
    </source>
</reference>
<evidence type="ECO:0000256" key="1">
    <source>
        <dbReference type="SAM" id="Phobius"/>
    </source>
</evidence>
<keyword evidence="1" id="KW-0472">Membrane</keyword>
<keyword evidence="3" id="KW-1185">Reference proteome</keyword>
<sequence length="69" mass="7799">MENRRDDRLSSRLVALAVLGFLLFSPPLLMIFDHGRLFLGVPLVWAYLLTCWAVLIVSIALLTSRRSQG</sequence>
<comment type="caution">
    <text evidence="2">The sequence shown here is derived from an EMBL/GenBank/DDBJ whole genome shotgun (WGS) entry which is preliminary data.</text>
</comment>
<keyword evidence="1" id="KW-0812">Transmembrane</keyword>
<accession>A0A3N1D2P6</accession>
<name>A0A3N1D2P6_9ACTN</name>
<evidence type="ECO:0000313" key="3">
    <source>
        <dbReference type="Proteomes" id="UP000272400"/>
    </source>
</evidence>